<keyword evidence="2" id="KW-0472">Membrane</keyword>
<dbReference type="OrthoDB" id="426718at2759"/>
<accession>U6M9B3</accession>
<proteinExistence type="predicted"/>
<evidence type="ECO:0000259" key="3">
    <source>
        <dbReference type="Pfam" id="PF01764"/>
    </source>
</evidence>
<sequence length="1073" mass="118695">MLWTSGLPAAMGLWSAILIIQVAGILAMGLFEEELKAYPVVGVPSADARRSFPRAFQGEAASRAALHNEERVHFKSDGTVSFDCPRSVCGVDFYFGRAPKEEESQQFHKKLNDNNGTSRASFMQRVDETVANISAQLQSRNSAEEPLLRDIVHITDMTWLGTDEKMHQLAFMKNSTCGGLYFAPSQLPVATADVACSLSNLDVNSVYIKRFNSHRLRLGPGVKLMVSMSSTFALKTRDRNWRRKLVRSPSLRLLVFFAQTFGRLNPNILNTNPGLVINEILLKNKHLFYPLTELCLYVKVCETVQTYPERLLQGFPGHVHPDHPSYVQLPIYSYFRKTGAEVAFPKDAPIIFQPRIYDGNIPVDRTSSSSKFDIFALAAELIFGSKAETQRGLTQSASTDPARGLDSGAPQKKSLSNENDDIQNEEVTKEEAHSPDSARDPATGKATGVADDEWKRQMYRAWHSLWILNLVAYEASDIWEWVKNHKASTFMFPPWKVTDVGVLRTAEVVPMRWRDLSPRFHVESSVGSSSEPLSQQDLTRGQGIPHTSGEQMGTGGTGEPVPPRGSTTEGIGPSFPPRAYEEDAMVDDGYPEGFSTSNSLASSKEAKRHTDLLGDKIHTMLSTATEGQADASTPQETFGANAFKSGGTREEQRADVSAGRVSGTEGNTSSTNEVPEGCIPYLTDMSFFKKLGWPSGRLVTAGPSGSMVLDEAGSTKDEWVDGSWRPKIIDSDIKCLPVVHPDTCGLTASFSRAHESPWVWLLERDEQAIPSNRAGNLDYADTVWIFRGTFVSKQWLLNGMGVAVPYRTLSKRGHFHYGLTYLFDKAVRPLMERYLERLEHQVVGRKTPLVVVFTGHSLGAAIAEMSSWYFAKRAKTLVDKGMLQIRTVAFGSPSWGDQLAYEDMVASGVKAQEINMDIDPVAVLFGEEDLTRLSHKKPFLMKLYIEDMDKVEVASPVPGAPPFSGRIWTRPIYRPTPILRRLAAMFLDLENVDMVLLNPTLAHFVAYTASLTIMAGLLEEASFGSGVAAPLADAVYHLVGHPRNVALKKAHEQLSSVLRRVDADRSAEEGSTR</sequence>
<dbReference type="OMA" id="YEASDIW"/>
<dbReference type="EMBL" id="HG721886">
    <property type="protein sequence ID" value="CDJ60601.1"/>
    <property type="molecule type" value="Genomic_DNA"/>
</dbReference>
<evidence type="ECO:0000256" key="2">
    <source>
        <dbReference type="SAM" id="Phobius"/>
    </source>
</evidence>
<dbReference type="InterPro" id="IPR029058">
    <property type="entry name" value="AB_hydrolase_fold"/>
</dbReference>
<feature type="region of interest" description="Disordered" evidence="1">
    <location>
        <begin position="390"/>
        <end position="449"/>
    </location>
</feature>
<reference evidence="4" key="1">
    <citation type="submission" date="2013-10" db="EMBL/GenBank/DDBJ databases">
        <title>Genomic analysis of the causative agents of coccidiosis in chickens.</title>
        <authorList>
            <person name="Reid A.J."/>
            <person name="Blake D."/>
            <person name="Billington K."/>
            <person name="Browne H."/>
            <person name="Dunn M."/>
            <person name="Hung S."/>
            <person name="Kawahara F."/>
            <person name="Miranda-Saavedra D."/>
            <person name="Mourier T."/>
            <person name="Nagra H."/>
            <person name="Otto T.D."/>
            <person name="Rawlings N."/>
            <person name="Sanchez A."/>
            <person name="Sanders M."/>
            <person name="Subramaniam C."/>
            <person name="Tay Y."/>
            <person name="Dear P."/>
            <person name="Doerig C."/>
            <person name="Gruber A."/>
            <person name="Parkinson J."/>
            <person name="Shirley M."/>
            <person name="Wan K.L."/>
            <person name="Berriman M."/>
            <person name="Tomley F."/>
            <person name="Pain A."/>
        </authorList>
    </citation>
    <scope>NUCLEOTIDE SEQUENCE [LARGE SCALE GENOMIC DNA]</scope>
    <source>
        <strain evidence="4">Weybridge</strain>
    </source>
</reference>
<evidence type="ECO:0000313" key="5">
    <source>
        <dbReference type="Proteomes" id="UP000030763"/>
    </source>
</evidence>
<feature type="domain" description="Fungal lipase-type" evidence="3">
    <location>
        <begin position="785"/>
        <end position="925"/>
    </location>
</feature>
<keyword evidence="2" id="KW-1133">Transmembrane helix</keyword>
<gene>
    <name evidence="4" type="ORF">EMWEY_00032510</name>
</gene>
<dbReference type="AlphaFoldDB" id="U6M9B3"/>
<organism evidence="4 5">
    <name type="scientific">Eimeria maxima</name>
    <name type="common">Coccidian parasite</name>
    <dbReference type="NCBI Taxonomy" id="5804"/>
    <lineage>
        <taxon>Eukaryota</taxon>
        <taxon>Sar</taxon>
        <taxon>Alveolata</taxon>
        <taxon>Apicomplexa</taxon>
        <taxon>Conoidasida</taxon>
        <taxon>Coccidia</taxon>
        <taxon>Eucoccidiorida</taxon>
        <taxon>Eimeriorina</taxon>
        <taxon>Eimeriidae</taxon>
        <taxon>Eimeria</taxon>
    </lineage>
</organism>
<dbReference type="GO" id="GO:0006629">
    <property type="term" value="P:lipid metabolic process"/>
    <property type="evidence" value="ECO:0007669"/>
    <property type="project" value="InterPro"/>
</dbReference>
<feature type="region of interest" description="Disordered" evidence="1">
    <location>
        <begin position="523"/>
        <end position="607"/>
    </location>
</feature>
<dbReference type="RefSeq" id="XP_013337251.1">
    <property type="nucleotide sequence ID" value="XM_013481797.1"/>
</dbReference>
<evidence type="ECO:0000313" key="4">
    <source>
        <dbReference type="EMBL" id="CDJ60601.1"/>
    </source>
</evidence>
<dbReference type="InterPro" id="IPR002921">
    <property type="entry name" value="Fungal_lipase-type"/>
</dbReference>
<name>U6M9B3_EIMMA</name>
<keyword evidence="5" id="KW-1185">Reference proteome</keyword>
<feature type="transmembrane region" description="Helical" evidence="2">
    <location>
        <begin position="12"/>
        <end position="31"/>
    </location>
</feature>
<keyword evidence="2" id="KW-0812">Transmembrane</keyword>
<dbReference type="GeneID" id="25337237"/>
<reference evidence="4" key="2">
    <citation type="submission" date="2013-10" db="EMBL/GenBank/DDBJ databases">
        <authorList>
            <person name="Aslett M."/>
        </authorList>
    </citation>
    <scope>NUCLEOTIDE SEQUENCE [LARGE SCALE GENOMIC DNA]</scope>
    <source>
        <strain evidence="4">Weybridge</strain>
    </source>
</reference>
<dbReference type="Proteomes" id="UP000030763">
    <property type="component" value="Unassembled WGS sequence"/>
</dbReference>
<evidence type="ECO:0000256" key="1">
    <source>
        <dbReference type="SAM" id="MobiDB-lite"/>
    </source>
</evidence>
<dbReference type="SUPFAM" id="SSF53474">
    <property type="entry name" value="alpha/beta-Hydrolases"/>
    <property type="match status" value="1"/>
</dbReference>
<dbReference type="Pfam" id="PF01764">
    <property type="entry name" value="Lipase_3"/>
    <property type="match status" value="1"/>
</dbReference>
<feature type="compositionally biased region" description="Basic and acidic residues" evidence="1">
    <location>
        <begin position="426"/>
        <end position="439"/>
    </location>
</feature>
<protein>
    <recommendedName>
        <fullName evidence="3">Fungal lipase-type domain-containing protein</fullName>
    </recommendedName>
</protein>
<feature type="region of interest" description="Disordered" evidence="1">
    <location>
        <begin position="626"/>
        <end position="672"/>
    </location>
</feature>
<dbReference type="VEuPathDB" id="ToxoDB:EMWEY_00032510"/>
<feature type="compositionally biased region" description="Polar residues" evidence="1">
    <location>
        <begin position="626"/>
        <end position="638"/>
    </location>
</feature>
<dbReference type="Gene3D" id="3.40.50.1820">
    <property type="entry name" value="alpha/beta hydrolase"/>
    <property type="match status" value="1"/>
</dbReference>